<sequence length="346" mass="36569">MNSATSGGVVPRGPVPWGLMRLGVLDVGSNTVHLLVVDAHRGAHPTPMHSEKSVLRLTEDINAEGKLRGRGADRLVQAVSEAKAAAARQGCEETMAFATSAVREASNVTDVLGRVRAETGVDLQVLSGADEARLTFLAVRRWFGWSAGRLLVADIGGGSLELAAGIDEEPDLAESVPLGAGRVTRTRFEHDPPTRAELVATSAWLDEQLAPVARKIAKLGEPDRVVATSKTFRSLARLTGAAPSSAGPRVRRVLTDVALRQLIAFISRMTAADLAELEGVSASRAHQLVAGALVAQATMRALSRTELEICPWALREGVILRRLDHTNGSEQAASGRLGSIGGRSGR</sequence>
<dbReference type="Gene3D" id="3.30.420.150">
    <property type="entry name" value="Exopolyphosphatase. Domain 2"/>
    <property type="match status" value="1"/>
</dbReference>
<dbReference type="CDD" id="cd24056">
    <property type="entry name" value="ASKHA_NBD_MtPPX1-like"/>
    <property type="match status" value="1"/>
</dbReference>
<protein>
    <submittedName>
        <fullName evidence="4">Exopolyphosphatase/guanosine-5'-triphosphate, 3'-diphosphate pyrophosphatase</fullName>
    </submittedName>
</protein>
<evidence type="ECO:0000256" key="2">
    <source>
        <dbReference type="ARBA" id="ARBA00022801"/>
    </source>
</evidence>
<dbReference type="Gene3D" id="3.30.420.40">
    <property type="match status" value="1"/>
</dbReference>
<reference evidence="4 5" key="1">
    <citation type="submission" date="2019-03" db="EMBL/GenBank/DDBJ databases">
        <title>Genomic Encyclopedia of Type Strains, Phase IV (KMG-IV): sequencing the most valuable type-strain genomes for metagenomic binning, comparative biology and taxonomic classification.</title>
        <authorList>
            <person name="Goeker M."/>
        </authorList>
    </citation>
    <scope>NUCLEOTIDE SEQUENCE [LARGE SCALE GENOMIC DNA]</scope>
    <source>
        <strain evidence="4 5">DSM 45765</strain>
    </source>
</reference>
<dbReference type="GO" id="GO:0016462">
    <property type="term" value="F:pyrophosphatase activity"/>
    <property type="evidence" value="ECO:0007669"/>
    <property type="project" value="TreeGrafter"/>
</dbReference>
<evidence type="ECO:0000313" key="4">
    <source>
        <dbReference type="EMBL" id="TCP52979.1"/>
    </source>
</evidence>
<comment type="similarity">
    <text evidence="1">Belongs to the GppA/Ppx family.</text>
</comment>
<accession>A0A4R2QV88</accession>
<gene>
    <name evidence="4" type="ORF">EV191_10540</name>
</gene>
<comment type="caution">
    <text evidence="4">The sequence shown here is derived from an EMBL/GenBank/DDBJ whole genome shotgun (WGS) entry which is preliminary data.</text>
</comment>
<dbReference type="InterPro" id="IPR043129">
    <property type="entry name" value="ATPase_NBD"/>
</dbReference>
<dbReference type="PANTHER" id="PTHR30005:SF0">
    <property type="entry name" value="RETROGRADE REGULATION PROTEIN 2"/>
    <property type="match status" value="1"/>
</dbReference>
<dbReference type="EMBL" id="SLXQ01000005">
    <property type="protein sequence ID" value="TCP52979.1"/>
    <property type="molecule type" value="Genomic_DNA"/>
</dbReference>
<keyword evidence="2" id="KW-0378">Hydrolase</keyword>
<evidence type="ECO:0000313" key="5">
    <source>
        <dbReference type="Proteomes" id="UP000294911"/>
    </source>
</evidence>
<dbReference type="FunFam" id="3.30.420.150:FF:000006">
    <property type="entry name" value="Ppx/GppA family phosphatase"/>
    <property type="match status" value="1"/>
</dbReference>
<dbReference type="InterPro" id="IPR003695">
    <property type="entry name" value="Ppx_GppA_N"/>
</dbReference>
<proteinExistence type="inferred from homology"/>
<feature type="domain" description="Ppx/GppA phosphatase N-terminal" evidence="3">
    <location>
        <begin position="36"/>
        <end position="324"/>
    </location>
</feature>
<keyword evidence="5" id="KW-1185">Reference proteome</keyword>
<dbReference type="Proteomes" id="UP000294911">
    <property type="component" value="Unassembled WGS sequence"/>
</dbReference>
<name>A0A4R2QV88_9PSEU</name>
<dbReference type="AlphaFoldDB" id="A0A4R2QV88"/>
<dbReference type="SUPFAM" id="SSF53067">
    <property type="entry name" value="Actin-like ATPase domain"/>
    <property type="match status" value="2"/>
</dbReference>
<evidence type="ECO:0000259" key="3">
    <source>
        <dbReference type="Pfam" id="PF02541"/>
    </source>
</evidence>
<dbReference type="InterPro" id="IPR050273">
    <property type="entry name" value="GppA/Ppx_hydrolase"/>
</dbReference>
<dbReference type="PANTHER" id="PTHR30005">
    <property type="entry name" value="EXOPOLYPHOSPHATASE"/>
    <property type="match status" value="1"/>
</dbReference>
<evidence type="ECO:0000256" key="1">
    <source>
        <dbReference type="ARBA" id="ARBA00007125"/>
    </source>
</evidence>
<dbReference type="FunFam" id="3.30.420.40:FF:000138">
    <property type="entry name" value="Exopolyphosphatase 1"/>
    <property type="match status" value="1"/>
</dbReference>
<organism evidence="4 5">
    <name type="scientific">Tamaricihabitans halophyticus</name>
    <dbReference type="NCBI Taxonomy" id="1262583"/>
    <lineage>
        <taxon>Bacteria</taxon>
        <taxon>Bacillati</taxon>
        <taxon>Actinomycetota</taxon>
        <taxon>Actinomycetes</taxon>
        <taxon>Pseudonocardiales</taxon>
        <taxon>Pseudonocardiaceae</taxon>
        <taxon>Tamaricihabitans</taxon>
    </lineage>
</organism>
<dbReference type="Pfam" id="PF02541">
    <property type="entry name" value="Ppx-GppA"/>
    <property type="match status" value="1"/>
</dbReference>